<name>Q4C656_CROWT</name>
<gene>
    <name evidence="2" type="ORF">CwatDRAFT_4838</name>
</gene>
<dbReference type="Pfam" id="PF00498">
    <property type="entry name" value="FHA"/>
    <property type="match status" value="1"/>
</dbReference>
<evidence type="ECO:0000313" key="2">
    <source>
        <dbReference type="EMBL" id="EAM51681.1"/>
    </source>
</evidence>
<keyword evidence="3" id="KW-1185">Reference proteome</keyword>
<reference evidence="2" key="2">
    <citation type="submission" date="2005-06" db="EMBL/GenBank/DDBJ databases">
        <title>Sequencing of the draft genome and assembly of Crocosphaera watsonii WH 8501.</title>
        <authorList>
            <consortium name="US DOE Joint Genome Institute (JGI-PGF)"/>
            <person name="Copeland A."/>
            <person name="Lucas S."/>
            <person name="Lapidus A."/>
            <person name="Barry K."/>
            <person name="Detter C."/>
            <person name="Glavina T."/>
            <person name="Hammon N."/>
            <person name="Israni S."/>
            <person name="Pitluck S."/>
            <person name="Richardson P."/>
        </authorList>
    </citation>
    <scope>NUCLEOTIDE SEQUENCE [LARGE SCALE GENOMIC DNA]</scope>
    <source>
        <strain evidence="2">WH 8501</strain>
    </source>
</reference>
<dbReference type="InterPro" id="IPR000253">
    <property type="entry name" value="FHA_dom"/>
</dbReference>
<evidence type="ECO:0000313" key="3">
    <source>
        <dbReference type="Proteomes" id="UP000003922"/>
    </source>
</evidence>
<dbReference type="SUPFAM" id="SSF49879">
    <property type="entry name" value="SMAD/FHA domain"/>
    <property type="match status" value="1"/>
</dbReference>
<dbReference type="InterPro" id="IPR008984">
    <property type="entry name" value="SMAD_FHA_dom_sf"/>
</dbReference>
<dbReference type="EMBL" id="AADV02000004">
    <property type="protein sequence ID" value="EAM51681.1"/>
    <property type="molecule type" value="Genomic_DNA"/>
</dbReference>
<dbReference type="AlphaFoldDB" id="Q4C656"/>
<sequence length="160" mass="18296">MITLTLLHPTKTTPVQSWTFKTTATIRIGRSTDNEVVLYSAVVSRHHLEIRHENNHWEIVNLGTNGTYIEEKLIEQKQVTDGMTIRLASSGPTIKICLSSEDSPIKGQLARMNQSNLPPPVQKRHPSARCNHNFSPCCFVLSPNFFYSLWMLITRYIEFL</sequence>
<reference evidence="2" key="3">
    <citation type="submission" date="2016-12" db="EMBL/GenBank/DDBJ databases">
        <title>Annotation of the draft genome assembly of Crocosphaera watsonii WH 8501.</title>
        <authorList>
            <consortium name="US DOE Joint Genome Institute (JGI-ORNL)"/>
            <person name="Larimer F."/>
            <person name="Land M."/>
        </authorList>
    </citation>
    <scope>NUCLEOTIDE SEQUENCE</scope>
    <source>
        <strain evidence="2">WH 8501</strain>
    </source>
</reference>
<dbReference type="RefSeq" id="WP_007304822.1">
    <property type="nucleotide sequence ID" value="NZ_AADV02000004.1"/>
</dbReference>
<comment type="caution">
    <text evidence="2">The sequence shown here is derived from an EMBL/GenBank/DDBJ whole genome shotgun (WGS) entry which is preliminary data.</text>
</comment>
<evidence type="ECO:0000259" key="1">
    <source>
        <dbReference type="PROSITE" id="PS50006"/>
    </source>
</evidence>
<dbReference type="KEGG" id="cwa:CwatDRAFT_4838"/>
<accession>Q4C656</accession>
<organism evidence="2 3">
    <name type="scientific">Crocosphaera watsonii WH 8501</name>
    <dbReference type="NCBI Taxonomy" id="165597"/>
    <lineage>
        <taxon>Bacteria</taxon>
        <taxon>Bacillati</taxon>
        <taxon>Cyanobacteriota</taxon>
        <taxon>Cyanophyceae</taxon>
        <taxon>Oscillatoriophycideae</taxon>
        <taxon>Chroococcales</taxon>
        <taxon>Aphanothecaceae</taxon>
        <taxon>Crocosphaera</taxon>
    </lineage>
</organism>
<protein>
    <submittedName>
        <fullName evidence="2">Forkhead-associated</fullName>
    </submittedName>
</protein>
<dbReference type="PROSITE" id="PS50006">
    <property type="entry name" value="FHA_DOMAIN"/>
    <property type="match status" value="1"/>
</dbReference>
<proteinExistence type="predicted"/>
<dbReference type="OrthoDB" id="514712at2"/>
<dbReference type="Proteomes" id="UP000003922">
    <property type="component" value="Unassembled WGS sequence"/>
</dbReference>
<dbReference type="SMART" id="SM00240">
    <property type="entry name" value="FHA"/>
    <property type="match status" value="1"/>
</dbReference>
<feature type="domain" description="FHA" evidence="1">
    <location>
        <begin position="26"/>
        <end position="74"/>
    </location>
</feature>
<reference evidence="2" key="1">
    <citation type="submission" date="2004-02" db="EMBL/GenBank/DDBJ databases">
        <authorList>
            <consortium name="DOE Joint Genome Institute"/>
        </authorList>
    </citation>
    <scope>NUCLEOTIDE SEQUENCE [LARGE SCALE GENOMIC DNA]</scope>
    <source>
        <strain evidence="2">WH 8501</strain>
    </source>
</reference>
<dbReference type="Gene3D" id="2.60.200.20">
    <property type="match status" value="1"/>
</dbReference>